<evidence type="ECO:0000313" key="1">
    <source>
        <dbReference type="EMBL" id="GBP47140.1"/>
    </source>
</evidence>
<organism evidence="1 2">
    <name type="scientific">Eumeta variegata</name>
    <name type="common">Bagworm moth</name>
    <name type="synonym">Eumeta japonica</name>
    <dbReference type="NCBI Taxonomy" id="151549"/>
    <lineage>
        <taxon>Eukaryota</taxon>
        <taxon>Metazoa</taxon>
        <taxon>Ecdysozoa</taxon>
        <taxon>Arthropoda</taxon>
        <taxon>Hexapoda</taxon>
        <taxon>Insecta</taxon>
        <taxon>Pterygota</taxon>
        <taxon>Neoptera</taxon>
        <taxon>Endopterygota</taxon>
        <taxon>Lepidoptera</taxon>
        <taxon>Glossata</taxon>
        <taxon>Ditrysia</taxon>
        <taxon>Tineoidea</taxon>
        <taxon>Psychidae</taxon>
        <taxon>Oiketicinae</taxon>
        <taxon>Eumeta</taxon>
    </lineage>
</organism>
<protein>
    <submittedName>
        <fullName evidence="1">Uncharacterized protein</fullName>
    </submittedName>
</protein>
<accession>A0A4C1W8A4</accession>
<dbReference type="AlphaFoldDB" id="A0A4C1W8A4"/>
<gene>
    <name evidence="1" type="ORF">EVAR_36965_1</name>
</gene>
<evidence type="ECO:0000313" key="2">
    <source>
        <dbReference type="Proteomes" id="UP000299102"/>
    </source>
</evidence>
<reference evidence="1 2" key="1">
    <citation type="journal article" date="2019" name="Commun. Biol.">
        <title>The bagworm genome reveals a unique fibroin gene that provides high tensile strength.</title>
        <authorList>
            <person name="Kono N."/>
            <person name="Nakamura H."/>
            <person name="Ohtoshi R."/>
            <person name="Tomita M."/>
            <person name="Numata K."/>
            <person name="Arakawa K."/>
        </authorList>
    </citation>
    <scope>NUCLEOTIDE SEQUENCE [LARGE SCALE GENOMIC DNA]</scope>
</reference>
<dbReference type="Proteomes" id="UP000299102">
    <property type="component" value="Unassembled WGS sequence"/>
</dbReference>
<proteinExistence type="predicted"/>
<keyword evidence="2" id="KW-1185">Reference proteome</keyword>
<dbReference type="EMBL" id="BGZK01000496">
    <property type="protein sequence ID" value="GBP47140.1"/>
    <property type="molecule type" value="Genomic_DNA"/>
</dbReference>
<comment type="caution">
    <text evidence="1">The sequence shown here is derived from an EMBL/GenBank/DDBJ whole genome shotgun (WGS) entry which is preliminary data.</text>
</comment>
<sequence>MVHVQRVQDGVGIKSLTVFVFDSILVLEADRHSAFSSLLKAGGGSFLEKEGIISTVSGFKAFTCRRYAWLGGEISSFRSR</sequence>
<name>A0A4C1W8A4_EUMVA</name>